<dbReference type="InterPro" id="IPR001179">
    <property type="entry name" value="PPIase_FKBP_dom"/>
</dbReference>
<keyword evidence="16" id="KW-1185">Reference proteome</keyword>
<dbReference type="GO" id="GO:0051083">
    <property type="term" value="P:'de novo' cotranslational protein folding"/>
    <property type="evidence" value="ECO:0007669"/>
    <property type="project" value="TreeGrafter"/>
</dbReference>
<dbReference type="Pfam" id="PF05697">
    <property type="entry name" value="Trigger_N"/>
    <property type="match status" value="1"/>
</dbReference>
<evidence type="ECO:0000256" key="12">
    <source>
        <dbReference type="PROSITE-ProRule" id="PRU00277"/>
    </source>
</evidence>
<keyword evidence="7 11" id="KW-0143">Chaperone</keyword>
<evidence type="ECO:0000256" key="4">
    <source>
        <dbReference type="ARBA" id="ARBA00016902"/>
    </source>
</evidence>
<dbReference type="PIRSF" id="PIRSF003095">
    <property type="entry name" value="Trigger_factor"/>
    <property type="match status" value="1"/>
</dbReference>
<dbReference type="GO" id="GO:0005737">
    <property type="term" value="C:cytoplasm"/>
    <property type="evidence" value="ECO:0007669"/>
    <property type="project" value="UniProtKB-SubCell"/>
</dbReference>
<evidence type="ECO:0000256" key="1">
    <source>
        <dbReference type="ARBA" id="ARBA00000971"/>
    </source>
</evidence>
<dbReference type="SUPFAM" id="SSF102735">
    <property type="entry name" value="Trigger factor ribosome-binding domain"/>
    <property type="match status" value="1"/>
</dbReference>
<dbReference type="Gene3D" id="3.30.70.1050">
    <property type="entry name" value="Trigger factor ribosome-binding domain"/>
    <property type="match status" value="1"/>
</dbReference>
<dbReference type="InterPro" id="IPR005215">
    <property type="entry name" value="Trig_fac"/>
</dbReference>
<dbReference type="Proteomes" id="UP000243535">
    <property type="component" value="Unassembled WGS sequence"/>
</dbReference>
<evidence type="ECO:0000256" key="2">
    <source>
        <dbReference type="ARBA" id="ARBA00005464"/>
    </source>
</evidence>
<dbReference type="Pfam" id="PF00254">
    <property type="entry name" value="FKBP_C"/>
    <property type="match status" value="1"/>
</dbReference>
<keyword evidence="5 11" id="KW-0132">Cell division</keyword>
<comment type="domain">
    <text evidence="11">Consists of 3 domains; the N-terminus binds the ribosome, the middle domain has PPIase activity, while the C-terminus has intrinsic chaperone activity on its own.</text>
</comment>
<dbReference type="PANTHER" id="PTHR30560:SF3">
    <property type="entry name" value="TRIGGER FACTOR-LIKE PROTEIN TIG, CHLOROPLASTIC"/>
    <property type="match status" value="1"/>
</dbReference>
<comment type="function">
    <text evidence="11">Involved in protein export. Acts as a chaperone by maintaining the newly synthesized protein in an open conformation. Functions as a peptidyl-prolyl cis-trans isomerase.</text>
</comment>
<dbReference type="RefSeq" id="WP_054286814.1">
    <property type="nucleotide sequence ID" value="NZ_CYHA01000002.1"/>
</dbReference>
<keyword evidence="9 11" id="KW-0131">Cell cycle</keyword>
<dbReference type="GO" id="GO:0044183">
    <property type="term" value="F:protein folding chaperone"/>
    <property type="evidence" value="ECO:0007669"/>
    <property type="project" value="TreeGrafter"/>
</dbReference>
<dbReference type="InterPro" id="IPR046357">
    <property type="entry name" value="PPIase_dom_sf"/>
</dbReference>
<dbReference type="GO" id="GO:0051301">
    <property type="term" value="P:cell division"/>
    <property type="evidence" value="ECO:0007669"/>
    <property type="project" value="UniProtKB-KW"/>
</dbReference>
<gene>
    <name evidence="11" type="primary">tig</name>
    <name evidence="15" type="ORF">Ga0061063_1416</name>
</gene>
<comment type="similarity">
    <text evidence="2 11 13">Belongs to the FKBP-type PPIase family. Tig subfamily.</text>
</comment>
<dbReference type="AlphaFoldDB" id="A0A0K6GVF9"/>
<keyword evidence="8 11" id="KW-0413">Isomerase</keyword>
<dbReference type="Pfam" id="PF05698">
    <property type="entry name" value="Trigger_C"/>
    <property type="match status" value="1"/>
</dbReference>
<dbReference type="NCBIfam" id="TIGR00115">
    <property type="entry name" value="tig"/>
    <property type="match status" value="1"/>
</dbReference>
<dbReference type="InterPro" id="IPR036611">
    <property type="entry name" value="Trigger_fac_ribosome-bd_sf"/>
</dbReference>
<dbReference type="EC" id="5.2.1.8" evidence="3 11"/>
<evidence type="ECO:0000256" key="9">
    <source>
        <dbReference type="ARBA" id="ARBA00023306"/>
    </source>
</evidence>
<evidence type="ECO:0000313" key="15">
    <source>
        <dbReference type="EMBL" id="CUA82707.1"/>
    </source>
</evidence>
<evidence type="ECO:0000259" key="14">
    <source>
        <dbReference type="PROSITE" id="PS50059"/>
    </source>
</evidence>
<keyword evidence="6 11" id="KW-0697">Rotamase</keyword>
<organism evidence="15 16">
    <name type="scientific">Gulbenkiania indica</name>
    <dbReference type="NCBI Taxonomy" id="375574"/>
    <lineage>
        <taxon>Bacteria</taxon>
        <taxon>Pseudomonadati</taxon>
        <taxon>Pseudomonadota</taxon>
        <taxon>Betaproteobacteria</taxon>
        <taxon>Neisseriales</taxon>
        <taxon>Chromobacteriaceae</taxon>
        <taxon>Gulbenkiania</taxon>
    </lineage>
</organism>
<comment type="catalytic activity">
    <reaction evidence="1 11 12">
        <text>[protein]-peptidylproline (omega=180) = [protein]-peptidylproline (omega=0)</text>
        <dbReference type="Rhea" id="RHEA:16237"/>
        <dbReference type="Rhea" id="RHEA-COMP:10747"/>
        <dbReference type="Rhea" id="RHEA-COMP:10748"/>
        <dbReference type="ChEBI" id="CHEBI:83833"/>
        <dbReference type="ChEBI" id="CHEBI:83834"/>
        <dbReference type="EC" id="5.2.1.8"/>
    </reaction>
</comment>
<dbReference type="Gene3D" id="1.10.3120.10">
    <property type="entry name" value="Trigger factor, C-terminal domain"/>
    <property type="match status" value="1"/>
</dbReference>
<dbReference type="SUPFAM" id="SSF109998">
    <property type="entry name" value="Triger factor/SurA peptide-binding domain-like"/>
    <property type="match status" value="1"/>
</dbReference>
<dbReference type="GO" id="GO:0043022">
    <property type="term" value="F:ribosome binding"/>
    <property type="evidence" value="ECO:0007669"/>
    <property type="project" value="TreeGrafter"/>
</dbReference>
<comment type="subcellular location">
    <subcellularLocation>
        <location evidence="11">Cytoplasm</location>
    </subcellularLocation>
    <text evidence="11">About half TF is bound to the ribosome near the polypeptide exit tunnel while the other half is free in the cytoplasm.</text>
</comment>
<name>A0A0K6GVF9_9NEIS</name>
<evidence type="ECO:0000256" key="13">
    <source>
        <dbReference type="RuleBase" id="RU003914"/>
    </source>
</evidence>
<evidence type="ECO:0000256" key="3">
    <source>
        <dbReference type="ARBA" id="ARBA00013194"/>
    </source>
</evidence>
<evidence type="ECO:0000313" key="16">
    <source>
        <dbReference type="Proteomes" id="UP000243535"/>
    </source>
</evidence>
<feature type="domain" description="PPIase FKBP-type" evidence="14">
    <location>
        <begin position="162"/>
        <end position="250"/>
    </location>
</feature>
<dbReference type="STRING" id="375574.GCA_001418035_01208"/>
<protein>
    <recommendedName>
        <fullName evidence="4 11">Trigger factor</fullName>
        <shortName evidence="11">TF</shortName>
        <ecNumber evidence="3 11">5.2.1.8</ecNumber>
    </recommendedName>
    <alternativeName>
        <fullName evidence="10 11">PPIase</fullName>
    </alternativeName>
</protein>
<evidence type="ECO:0000256" key="6">
    <source>
        <dbReference type="ARBA" id="ARBA00023110"/>
    </source>
</evidence>
<dbReference type="SUPFAM" id="SSF54534">
    <property type="entry name" value="FKBP-like"/>
    <property type="match status" value="1"/>
</dbReference>
<dbReference type="Gene3D" id="3.10.50.40">
    <property type="match status" value="1"/>
</dbReference>
<dbReference type="PROSITE" id="PS50059">
    <property type="entry name" value="FKBP_PPIASE"/>
    <property type="match status" value="1"/>
</dbReference>
<evidence type="ECO:0000256" key="10">
    <source>
        <dbReference type="ARBA" id="ARBA00029986"/>
    </source>
</evidence>
<proteinExistence type="inferred from homology"/>
<reference evidence="16" key="1">
    <citation type="submission" date="2015-08" db="EMBL/GenBank/DDBJ databases">
        <authorList>
            <person name="Varghese N."/>
        </authorList>
    </citation>
    <scope>NUCLEOTIDE SEQUENCE [LARGE SCALE GENOMIC DNA]</scope>
    <source>
        <strain evidence="16">DSM 17901</strain>
    </source>
</reference>
<dbReference type="EMBL" id="CYHA01000002">
    <property type="protein sequence ID" value="CUA82707.1"/>
    <property type="molecule type" value="Genomic_DNA"/>
</dbReference>
<dbReference type="PANTHER" id="PTHR30560">
    <property type="entry name" value="TRIGGER FACTOR CHAPERONE AND PEPTIDYL-PROLYL CIS/TRANS ISOMERASE"/>
    <property type="match status" value="1"/>
</dbReference>
<evidence type="ECO:0000256" key="8">
    <source>
        <dbReference type="ARBA" id="ARBA00023235"/>
    </source>
</evidence>
<dbReference type="GO" id="GO:0043335">
    <property type="term" value="P:protein unfolding"/>
    <property type="evidence" value="ECO:0007669"/>
    <property type="project" value="TreeGrafter"/>
</dbReference>
<dbReference type="GO" id="GO:0015031">
    <property type="term" value="P:protein transport"/>
    <property type="evidence" value="ECO:0007669"/>
    <property type="project" value="UniProtKB-UniRule"/>
</dbReference>
<dbReference type="GO" id="GO:0003755">
    <property type="term" value="F:peptidyl-prolyl cis-trans isomerase activity"/>
    <property type="evidence" value="ECO:0007669"/>
    <property type="project" value="UniProtKB-UniRule"/>
</dbReference>
<evidence type="ECO:0000256" key="5">
    <source>
        <dbReference type="ARBA" id="ARBA00022618"/>
    </source>
</evidence>
<accession>A0A0K6GVF9</accession>
<dbReference type="InterPro" id="IPR037041">
    <property type="entry name" value="Trigger_fac_C_sf"/>
</dbReference>
<evidence type="ECO:0000256" key="11">
    <source>
        <dbReference type="HAMAP-Rule" id="MF_00303"/>
    </source>
</evidence>
<keyword evidence="11" id="KW-0963">Cytoplasm</keyword>
<evidence type="ECO:0000256" key="7">
    <source>
        <dbReference type="ARBA" id="ARBA00023186"/>
    </source>
</evidence>
<sequence length="435" mass="48809">MQVQLETLSTLERRISITLPMAEIDAQVGERLKRVARNAKIQGFRPGKAPMKIVEMNYGAQVREEVLGEQVQQAFYKAVGEEKLRVAGYPRFEPVNNEGDKETFKFAATFEVYPEVKVGDLAGKDIEKPVAEVTEAEVDKTVDILRKQRTRYSRVEREAASGDRVIIDFKGTIDGVPFEGGSAENFPFVLGQGQMLADFETGVTGMKEGETKSVEVSFPEDYHGKEVAGKKAVFEITVKNVAEAQLPEVDADFAKMLGIADGDVEKMRAEIRKNVERESKRRLSARVKENVMQALLDVTEIELPKSLVQLEVGRLIEQARRDLESRGMKVQDMPFPPELFQQQAERRVALGLILSELVEANQLEAKPEQVKAMIDEFADSYEQPEEVVKWYYASPDRLEGPTSMVLEDNVVEFVLSKANVVEKPLAFDELMGNNA</sequence>
<dbReference type="InterPro" id="IPR008881">
    <property type="entry name" value="Trigger_fac_ribosome-bd_bac"/>
</dbReference>
<dbReference type="HAMAP" id="MF_00303">
    <property type="entry name" value="Trigger_factor_Tig"/>
    <property type="match status" value="1"/>
</dbReference>
<dbReference type="InterPro" id="IPR027304">
    <property type="entry name" value="Trigger_fact/SurA_dom_sf"/>
</dbReference>
<dbReference type="FunFam" id="3.10.50.40:FF:000001">
    <property type="entry name" value="Trigger factor"/>
    <property type="match status" value="1"/>
</dbReference>
<dbReference type="OrthoDB" id="9767721at2"/>
<dbReference type="InterPro" id="IPR008880">
    <property type="entry name" value="Trigger_fac_C"/>
</dbReference>